<dbReference type="PANTHER" id="PTHR42878">
    <property type="entry name" value="TWO-COMPONENT HISTIDINE KINASE"/>
    <property type="match status" value="1"/>
</dbReference>
<dbReference type="PRINTS" id="PR00344">
    <property type="entry name" value="BCTRLSENSOR"/>
</dbReference>
<dbReference type="SUPFAM" id="SSF47384">
    <property type="entry name" value="Homodimeric domain of signal transducing histidine kinase"/>
    <property type="match status" value="1"/>
</dbReference>
<dbReference type="PROSITE" id="PS50885">
    <property type="entry name" value="HAMP"/>
    <property type="match status" value="1"/>
</dbReference>
<keyword evidence="8" id="KW-0902">Two-component regulatory system</keyword>
<dbReference type="Gene3D" id="1.10.287.130">
    <property type="match status" value="1"/>
</dbReference>
<dbReference type="SUPFAM" id="SSF55874">
    <property type="entry name" value="ATPase domain of HSP90 chaperone/DNA topoisomerase II/histidine kinase"/>
    <property type="match status" value="1"/>
</dbReference>
<dbReference type="CDD" id="cd06225">
    <property type="entry name" value="HAMP"/>
    <property type="match status" value="1"/>
</dbReference>
<evidence type="ECO:0000256" key="5">
    <source>
        <dbReference type="ARBA" id="ARBA00022741"/>
    </source>
</evidence>
<keyword evidence="9" id="KW-0175">Coiled coil</keyword>
<reference evidence="13" key="1">
    <citation type="submission" date="2018-06" db="EMBL/GenBank/DDBJ databases">
        <authorList>
            <person name="Zhirakovskaya E."/>
        </authorList>
    </citation>
    <scope>NUCLEOTIDE SEQUENCE</scope>
</reference>
<feature type="transmembrane region" description="Helical" evidence="10">
    <location>
        <begin position="23"/>
        <end position="46"/>
    </location>
</feature>
<dbReference type="Pfam" id="PF00672">
    <property type="entry name" value="HAMP"/>
    <property type="match status" value="1"/>
</dbReference>
<evidence type="ECO:0000313" key="13">
    <source>
        <dbReference type="EMBL" id="VAW49984.1"/>
    </source>
</evidence>
<dbReference type="PANTHER" id="PTHR42878:SF7">
    <property type="entry name" value="SENSOR HISTIDINE KINASE GLRK"/>
    <property type="match status" value="1"/>
</dbReference>
<dbReference type="InterPro" id="IPR036097">
    <property type="entry name" value="HisK_dim/P_sf"/>
</dbReference>
<keyword evidence="10" id="KW-0812">Transmembrane</keyword>
<evidence type="ECO:0000256" key="8">
    <source>
        <dbReference type="ARBA" id="ARBA00023012"/>
    </source>
</evidence>
<dbReference type="GO" id="GO:0000155">
    <property type="term" value="F:phosphorelay sensor kinase activity"/>
    <property type="evidence" value="ECO:0007669"/>
    <property type="project" value="InterPro"/>
</dbReference>
<dbReference type="SMART" id="SM00388">
    <property type="entry name" value="HisKA"/>
    <property type="match status" value="1"/>
</dbReference>
<keyword evidence="10" id="KW-1133">Transmembrane helix</keyword>
<dbReference type="GO" id="GO:0016020">
    <property type="term" value="C:membrane"/>
    <property type="evidence" value="ECO:0007669"/>
    <property type="project" value="InterPro"/>
</dbReference>
<dbReference type="PROSITE" id="PS50109">
    <property type="entry name" value="HIS_KIN"/>
    <property type="match status" value="1"/>
</dbReference>
<feature type="transmembrane region" description="Helical" evidence="10">
    <location>
        <begin position="195"/>
        <end position="217"/>
    </location>
</feature>
<dbReference type="GO" id="GO:0007234">
    <property type="term" value="P:osmosensory signaling via phosphorelay pathway"/>
    <property type="evidence" value="ECO:0007669"/>
    <property type="project" value="TreeGrafter"/>
</dbReference>
<dbReference type="InterPro" id="IPR003661">
    <property type="entry name" value="HisK_dim/P_dom"/>
</dbReference>
<organism evidence="13">
    <name type="scientific">hydrothermal vent metagenome</name>
    <dbReference type="NCBI Taxonomy" id="652676"/>
    <lineage>
        <taxon>unclassified sequences</taxon>
        <taxon>metagenomes</taxon>
        <taxon>ecological metagenomes</taxon>
    </lineage>
</organism>
<dbReference type="InterPro" id="IPR050351">
    <property type="entry name" value="BphY/WalK/GraS-like"/>
</dbReference>
<dbReference type="SMART" id="SM00304">
    <property type="entry name" value="HAMP"/>
    <property type="match status" value="1"/>
</dbReference>
<dbReference type="Pfam" id="PF00512">
    <property type="entry name" value="HisKA"/>
    <property type="match status" value="1"/>
</dbReference>
<dbReference type="InterPro" id="IPR003660">
    <property type="entry name" value="HAMP_dom"/>
</dbReference>
<keyword evidence="5" id="KW-0547">Nucleotide-binding</keyword>
<evidence type="ECO:0000256" key="9">
    <source>
        <dbReference type="SAM" id="Coils"/>
    </source>
</evidence>
<dbReference type="EC" id="2.7.13.3" evidence="2"/>
<dbReference type="InterPro" id="IPR005467">
    <property type="entry name" value="His_kinase_dom"/>
</dbReference>
<dbReference type="SMART" id="SM00387">
    <property type="entry name" value="HATPase_c"/>
    <property type="match status" value="1"/>
</dbReference>
<evidence type="ECO:0000259" key="11">
    <source>
        <dbReference type="PROSITE" id="PS50109"/>
    </source>
</evidence>
<feature type="coiled-coil region" evidence="9">
    <location>
        <begin position="248"/>
        <end position="275"/>
    </location>
</feature>
<dbReference type="CDD" id="cd00075">
    <property type="entry name" value="HATPase"/>
    <property type="match status" value="1"/>
</dbReference>
<keyword evidence="7" id="KW-0067">ATP-binding</keyword>
<evidence type="ECO:0000256" key="6">
    <source>
        <dbReference type="ARBA" id="ARBA00022777"/>
    </source>
</evidence>
<dbReference type="InterPro" id="IPR004358">
    <property type="entry name" value="Sig_transdc_His_kin-like_C"/>
</dbReference>
<feature type="domain" description="Histidine kinase" evidence="11">
    <location>
        <begin position="275"/>
        <end position="494"/>
    </location>
</feature>
<dbReference type="AlphaFoldDB" id="A0A3B0X2C2"/>
<sequence length="498" mass="56772">MKLKKGFLNKLSFHFSSSWIGTLYQWMLTSFVVVSLPLIFAILYALTSLDSYSKQAHRTVFQTVTVTENARLVLERLISMERSIRQFQILNEDSFFDAYIQHRHKLLKLLQESDFEGLTPVLSQKLKKLKQSEEKLFQTIYTEGVNNNQSLLASDLVAFESLVEKARDLIRAGSKQQSKEVLALSEFEDEVMNRLFFIVLLSAFLALLLSMFFVHFITRPIKKIGSAIKHLAKEDFDYPIEVSGPRDLRELSQNMEGLRKELKYLENEKQHFIRSVSHELKTPLATLKEGTDLLSEEVIGSLNDEQREVLSLMKMANFNIINLVSNLLEYQRAVSIQSRLEYSKFDLSSLMSSLIDEYQLLFQSKNQTVIGENPSIEITADYNKLKIILSNFISNAIKFSGKNTQINLSSKIEGKQVNILIEDQGPGIPESIRSEIFEDFFQGKVSEDSVMKGTGLGLAIVGYYVVKHGGRTILLPPNDQYCGARFSLELPLEAKNES</sequence>
<dbReference type="InterPro" id="IPR003594">
    <property type="entry name" value="HATPase_dom"/>
</dbReference>
<accession>A0A3B0X2C2</accession>
<dbReference type="CDD" id="cd00082">
    <property type="entry name" value="HisKA"/>
    <property type="match status" value="1"/>
</dbReference>
<keyword evidence="10" id="KW-0472">Membrane</keyword>
<feature type="domain" description="HAMP" evidence="12">
    <location>
        <begin position="215"/>
        <end position="267"/>
    </location>
</feature>
<dbReference type="InterPro" id="IPR036890">
    <property type="entry name" value="HATPase_C_sf"/>
</dbReference>
<name>A0A3B0X2C2_9ZZZZ</name>
<keyword evidence="6 13" id="KW-0418">Kinase</keyword>
<dbReference type="Pfam" id="PF02518">
    <property type="entry name" value="HATPase_c"/>
    <property type="match status" value="1"/>
</dbReference>
<dbReference type="SUPFAM" id="SSF158472">
    <property type="entry name" value="HAMP domain-like"/>
    <property type="match status" value="1"/>
</dbReference>
<proteinExistence type="predicted"/>
<dbReference type="GO" id="GO:0005524">
    <property type="term" value="F:ATP binding"/>
    <property type="evidence" value="ECO:0007669"/>
    <property type="project" value="UniProtKB-KW"/>
</dbReference>
<comment type="catalytic activity">
    <reaction evidence="1">
        <text>ATP + protein L-histidine = ADP + protein N-phospho-L-histidine.</text>
        <dbReference type="EC" id="2.7.13.3"/>
    </reaction>
</comment>
<keyword evidence="4" id="KW-0808">Transferase</keyword>
<evidence type="ECO:0000256" key="10">
    <source>
        <dbReference type="SAM" id="Phobius"/>
    </source>
</evidence>
<dbReference type="Gene3D" id="3.30.565.10">
    <property type="entry name" value="Histidine kinase-like ATPase, C-terminal domain"/>
    <property type="match status" value="1"/>
</dbReference>
<protein>
    <recommendedName>
        <fullName evidence="2">histidine kinase</fullName>
        <ecNumber evidence="2">2.7.13.3</ecNumber>
    </recommendedName>
</protein>
<evidence type="ECO:0000256" key="4">
    <source>
        <dbReference type="ARBA" id="ARBA00022679"/>
    </source>
</evidence>
<evidence type="ECO:0000256" key="2">
    <source>
        <dbReference type="ARBA" id="ARBA00012438"/>
    </source>
</evidence>
<evidence type="ECO:0000256" key="7">
    <source>
        <dbReference type="ARBA" id="ARBA00022840"/>
    </source>
</evidence>
<dbReference type="GO" id="GO:0000156">
    <property type="term" value="F:phosphorelay response regulator activity"/>
    <property type="evidence" value="ECO:0007669"/>
    <property type="project" value="TreeGrafter"/>
</dbReference>
<gene>
    <name evidence="13" type="ORF">MNBD_GAMMA04-2125</name>
</gene>
<dbReference type="EMBL" id="UOFB01000421">
    <property type="protein sequence ID" value="VAW49984.1"/>
    <property type="molecule type" value="Genomic_DNA"/>
</dbReference>
<dbReference type="Gene3D" id="6.10.340.10">
    <property type="match status" value="1"/>
</dbReference>
<evidence type="ECO:0000256" key="1">
    <source>
        <dbReference type="ARBA" id="ARBA00000085"/>
    </source>
</evidence>
<evidence type="ECO:0000256" key="3">
    <source>
        <dbReference type="ARBA" id="ARBA00022553"/>
    </source>
</evidence>
<evidence type="ECO:0000259" key="12">
    <source>
        <dbReference type="PROSITE" id="PS50885"/>
    </source>
</evidence>
<keyword evidence="3" id="KW-0597">Phosphoprotein</keyword>
<dbReference type="GO" id="GO:0030295">
    <property type="term" value="F:protein kinase activator activity"/>
    <property type="evidence" value="ECO:0007669"/>
    <property type="project" value="TreeGrafter"/>
</dbReference>